<dbReference type="InterPro" id="IPR003329">
    <property type="entry name" value="Cytidylyl_trans"/>
</dbReference>
<dbReference type="GO" id="GO:0016020">
    <property type="term" value="C:membrane"/>
    <property type="evidence" value="ECO:0007669"/>
    <property type="project" value="UniProtKB-SubCell"/>
</dbReference>
<proteinExistence type="inferred from homology"/>
<dbReference type="NCBIfam" id="TIGR00466">
    <property type="entry name" value="kdsB"/>
    <property type="match status" value="1"/>
</dbReference>
<dbReference type="AlphaFoldDB" id="A0A2V1JX52"/>
<dbReference type="EC" id="2.7.7.38" evidence="5"/>
<comment type="subcellular location">
    <subcellularLocation>
        <location evidence="5">Cytoplasm</location>
    </subcellularLocation>
    <subcellularLocation>
        <location evidence="1">Membrane</location>
    </subcellularLocation>
</comment>
<name>A0A2V1JX52_9BURK</name>
<keyword evidence="4 5" id="KW-0448">Lipopolysaccharide biosynthesis</keyword>
<evidence type="ECO:0000313" key="6">
    <source>
        <dbReference type="EMBL" id="PWF22957.1"/>
    </source>
</evidence>
<keyword evidence="2 5" id="KW-0808">Transferase</keyword>
<dbReference type="InterPro" id="IPR029044">
    <property type="entry name" value="Nucleotide-diphossugar_trans"/>
</dbReference>
<dbReference type="RefSeq" id="WP_109061574.1">
    <property type="nucleotide sequence ID" value="NZ_QETA01000003.1"/>
</dbReference>
<evidence type="ECO:0000256" key="3">
    <source>
        <dbReference type="ARBA" id="ARBA00022695"/>
    </source>
</evidence>
<dbReference type="GO" id="GO:0033468">
    <property type="term" value="P:CMP-keto-3-deoxy-D-manno-octulosonic acid biosynthetic process"/>
    <property type="evidence" value="ECO:0007669"/>
    <property type="project" value="UniProtKB-UniRule"/>
</dbReference>
<dbReference type="SUPFAM" id="SSF53448">
    <property type="entry name" value="Nucleotide-diphospho-sugar transferases"/>
    <property type="match status" value="1"/>
</dbReference>
<protein>
    <recommendedName>
        <fullName evidence="5">3-deoxy-manno-octulosonate cytidylyltransferase</fullName>
        <ecNumber evidence="5">2.7.7.38</ecNumber>
    </recommendedName>
    <alternativeName>
        <fullName evidence="5">CMP-2-keto-3-deoxyoctulosonic acid synthase</fullName>
        <shortName evidence="5">CKS</shortName>
        <shortName evidence="5">CMP-KDO synthase</shortName>
    </alternativeName>
</protein>
<dbReference type="CDD" id="cd02517">
    <property type="entry name" value="CMP-KDO-Synthetase"/>
    <property type="match status" value="1"/>
</dbReference>
<dbReference type="GO" id="GO:0005829">
    <property type="term" value="C:cytosol"/>
    <property type="evidence" value="ECO:0007669"/>
    <property type="project" value="TreeGrafter"/>
</dbReference>
<dbReference type="FunFam" id="3.90.550.10:FF:000011">
    <property type="entry name" value="3-deoxy-manno-octulosonate cytidylyltransferase"/>
    <property type="match status" value="1"/>
</dbReference>
<accession>A0A2V1JX52</accession>
<dbReference type="EMBL" id="QETA01000003">
    <property type="protein sequence ID" value="PWF22957.1"/>
    <property type="molecule type" value="Genomic_DNA"/>
</dbReference>
<comment type="caution">
    <text evidence="6">The sequence shown here is derived from an EMBL/GenBank/DDBJ whole genome shotgun (WGS) entry which is preliminary data.</text>
</comment>
<dbReference type="GO" id="GO:0009103">
    <property type="term" value="P:lipopolysaccharide biosynthetic process"/>
    <property type="evidence" value="ECO:0007669"/>
    <property type="project" value="UniProtKB-UniRule"/>
</dbReference>
<dbReference type="GO" id="GO:0008690">
    <property type="term" value="F:3-deoxy-manno-octulosonate cytidylyltransferase activity"/>
    <property type="evidence" value="ECO:0007669"/>
    <property type="project" value="UniProtKB-UniRule"/>
</dbReference>
<evidence type="ECO:0000256" key="4">
    <source>
        <dbReference type="ARBA" id="ARBA00022985"/>
    </source>
</evidence>
<sequence>MNFHIIIPARAASSRLPDKPLADIAGLPMIVRVIRQAEKAGALGVWVATDDARIFDTVQRHGGQALMTRNDHPSGTDRLAQACDLLALDDQQIIVNVQGDEPQIEPELVRQAAQLLADSPDAVMSTCASPIRRAEDLFDPNIVKVVCDNSGHALYFSRAPMPWARDALASHQTGMTLPGSLAGWQHIGLYAYRAGFLRRYPMLARGHLEQIESLEQLRVLEHGFRIAVHQTAQPALPGIDTPADLERIRGHFAKPT</sequence>
<dbReference type="InterPro" id="IPR004528">
    <property type="entry name" value="KdsB"/>
</dbReference>
<organism evidence="6 7">
    <name type="scientific">Corticimicrobacter populi</name>
    <dbReference type="NCBI Taxonomy" id="2175229"/>
    <lineage>
        <taxon>Bacteria</taxon>
        <taxon>Pseudomonadati</taxon>
        <taxon>Pseudomonadota</taxon>
        <taxon>Betaproteobacteria</taxon>
        <taxon>Burkholderiales</taxon>
        <taxon>Alcaligenaceae</taxon>
        <taxon>Corticimicrobacter</taxon>
    </lineage>
</organism>
<evidence type="ECO:0000256" key="5">
    <source>
        <dbReference type="HAMAP-Rule" id="MF_00057"/>
    </source>
</evidence>
<gene>
    <name evidence="5" type="primary">kdsB</name>
    <name evidence="6" type="ORF">DD235_08060</name>
</gene>
<dbReference type="PANTHER" id="PTHR42866">
    <property type="entry name" value="3-DEOXY-MANNO-OCTULOSONATE CYTIDYLYLTRANSFERASE"/>
    <property type="match status" value="1"/>
</dbReference>
<dbReference type="PANTHER" id="PTHR42866:SF2">
    <property type="entry name" value="3-DEOXY-MANNO-OCTULOSONATE CYTIDYLYLTRANSFERASE, MITOCHONDRIAL"/>
    <property type="match status" value="1"/>
</dbReference>
<dbReference type="Proteomes" id="UP000245212">
    <property type="component" value="Unassembled WGS sequence"/>
</dbReference>
<keyword evidence="3 5" id="KW-0548">Nucleotidyltransferase</keyword>
<dbReference type="UniPathway" id="UPA00358">
    <property type="reaction ID" value="UER00476"/>
</dbReference>
<reference evidence="7" key="1">
    <citation type="submission" date="2018-05" db="EMBL/GenBank/DDBJ databases">
        <authorList>
            <person name="Li Y."/>
        </authorList>
    </citation>
    <scope>NUCLEOTIDE SEQUENCE [LARGE SCALE GENOMIC DNA]</scope>
    <source>
        <strain evidence="7">3d-2-2</strain>
    </source>
</reference>
<evidence type="ECO:0000256" key="1">
    <source>
        <dbReference type="ARBA" id="ARBA00004370"/>
    </source>
</evidence>
<keyword evidence="5" id="KW-0963">Cytoplasm</keyword>
<comment type="catalytic activity">
    <reaction evidence="5">
        <text>3-deoxy-alpha-D-manno-oct-2-ulosonate + CTP = CMP-3-deoxy-beta-D-manno-octulosonate + diphosphate</text>
        <dbReference type="Rhea" id="RHEA:23448"/>
        <dbReference type="ChEBI" id="CHEBI:33019"/>
        <dbReference type="ChEBI" id="CHEBI:37563"/>
        <dbReference type="ChEBI" id="CHEBI:85986"/>
        <dbReference type="ChEBI" id="CHEBI:85987"/>
        <dbReference type="EC" id="2.7.7.38"/>
    </reaction>
</comment>
<dbReference type="Gene3D" id="3.90.550.10">
    <property type="entry name" value="Spore Coat Polysaccharide Biosynthesis Protein SpsA, Chain A"/>
    <property type="match status" value="1"/>
</dbReference>
<comment type="similarity">
    <text evidence="5">Belongs to the KdsB family.</text>
</comment>
<dbReference type="NCBIfam" id="NF003952">
    <property type="entry name" value="PRK05450.1-5"/>
    <property type="match status" value="1"/>
</dbReference>
<evidence type="ECO:0000256" key="2">
    <source>
        <dbReference type="ARBA" id="ARBA00022679"/>
    </source>
</evidence>
<dbReference type="HAMAP" id="MF_00057">
    <property type="entry name" value="KdsB"/>
    <property type="match status" value="1"/>
</dbReference>
<comment type="pathway">
    <text evidence="5">Nucleotide-sugar biosynthesis; CMP-3-deoxy-D-manno-octulosonate biosynthesis; CMP-3-deoxy-D-manno-octulosonate from 3-deoxy-D-manno-octulosonate and CTP: step 1/1.</text>
</comment>
<dbReference type="Pfam" id="PF02348">
    <property type="entry name" value="CTP_transf_3"/>
    <property type="match status" value="1"/>
</dbReference>
<comment type="function">
    <text evidence="5">Activates KDO (a required 8-carbon sugar) for incorporation into bacterial lipopolysaccharide in Gram-negative bacteria.</text>
</comment>
<evidence type="ECO:0000313" key="7">
    <source>
        <dbReference type="Proteomes" id="UP000245212"/>
    </source>
</evidence>
<dbReference type="NCBIfam" id="NF009905">
    <property type="entry name" value="PRK13368.1"/>
    <property type="match status" value="1"/>
</dbReference>
<keyword evidence="7" id="KW-1185">Reference proteome</keyword>